<dbReference type="EMBL" id="CABPSC010000018">
    <property type="protein sequence ID" value="VVE35981.1"/>
    <property type="molecule type" value="Genomic_DNA"/>
</dbReference>
<dbReference type="GO" id="GO:0005886">
    <property type="term" value="C:plasma membrane"/>
    <property type="evidence" value="ECO:0007669"/>
    <property type="project" value="TreeGrafter"/>
</dbReference>
<feature type="transmembrane region" description="Helical" evidence="2">
    <location>
        <begin position="6"/>
        <end position="30"/>
    </location>
</feature>
<dbReference type="OrthoDB" id="9809813at2"/>
<name>A0A5E4XHT8_9BURK</name>
<evidence type="ECO:0000259" key="3">
    <source>
        <dbReference type="Pfam" id="PF02698"/>
    </source>
</evidence>
<dbReference type="Pfam" id="PF02698">
    <property type="entry name" value="DUF218"/>
    <property type="match status" value="1"/>
</dbReference>
<dbReference type="GO" id="GO:0043164">
    <property type="term" value="P:Gram-negative-bacterium-type cell wall biogenesis"/>
    <property type="evidence" value="ECO:0007669"/>
    <property type="project" value="TreeGrafter"/>
</dbReference>
<gene>
    <name evidence="4" type="ORF">PNO31109_03890</name>
</gene>
<dbReference type="CDD" id="cd06259">
    <property type="entry name" value="YdcF-like"/>
    <property type="match status" value="1"/>
</dbReference>
<dbReference type="Proteomes" id="UP000367825">
    <property type="component" value="Unassembled WGS sequence"/>
</dbReference>
<feature type="domain" description="DUF218" evidence="3">
    <location>
        <begin position="128"/>
        <end position="299"/>
    </location>
</feature>
<dbReference type="GO" id="GO:0000270">
    <property type="term" value="P:peptidoglycan metabolic process"/>
    <property type="evidence" value="ECO:0007669"/>
    <property type="project" value="TreeGrafter"/>
</dbReference>
<reference evidence="4 5" key="1">
    <citation type="submission" date="2019-08" db="EMBL/GenBank/DDBJ databases">
        <authorList>
            <person name="Peeters C."/>
        </authorList>
    </citation>
    <scope>NUCLEOTIDE SEQUENCE [LARGE SCALE GENOMIC DNA]</scope>
    <source>
        <strain evidence="4 5">LMG 31109</strain>
    </source>
</reference>
<evidence type="ECO:0000256" key="1">
    <source>
        <dbReference type="SAM" id="MobiDB-lite"/>
    </source>
</evidence>
<dbReference type="InterPro" id="IPR014729">
    <property type="entry name" value="Rossmann-like_a/b/a_fold"/>
</dbReference>
<keyword evidence="2" id="KW-0472">Membrane</keyword>
<keyword evidence="2" id="KW-0812">Transmembrane</keyword>
<keyword evidence="5" id="KW-1185">Reference proteome</keyword>
<proteinExistence type="predicted"/>
<evidence type="ECO:0000313" key="4">
    <source>
        <dbReference type="EMBL" id="VVE35981.1"/>
    </source>
</evidence>
<evidence type="ECO:0000256" key="2">
    <source>
        <dbReference type="SAM" id="Phobius"/>
    </source>
</evidence>
<dbReference type="PANTHER" id="PTHR30336:SF4">
    <property type="entry name" value="ENVELOPE BIOGENESIS FACTOR ELYC"/>
    <property type="match status" value="1"/>
</dbReference>
<keyword evidence="2" id="KW-1133">Transmembrane helix</keyword>
<dbReference type="AlphaFoldDB" id="A0A5E4XHT8"/>
<dbReference type="InterPro" id="IPR051599">
    <property type="entry name" value="Cell_Envelope_Assoc"/>
</dbReference>
<feature type="region of interest" description="Disordered" evidence="1">
    <location>
        <begin position="85"/>
        <end position="120"/>
    </location>
</feature>
<accession>A0A5E4XHT8</accession>
<dbReference type="PANTHER" id="PTHR30336">
    <property type="entry name" value="INNER MEMBRANE PROTEIN, PROBABLE PERMEASE"/>
    <property type="match status" value="1"/>
</dbReference>
<evidence type="ECO:0000313" key="5">
    <source>
        <dbReference type="Proteomes" id="UP000367825"/>
    </source>
</evidence>
<sequence>MPIDWLIRNLIVSVFLPPVNVLVLAGLALVCGQRWARVGKTLALLAALGLWLQASPWFARQISRPLEVGTRVDIRALEAARGLPATSGASGGLHSPGSPGSPGSPDSPGTSSTPAAPAAATATAKLPQAVVILGGGMSVGSPEFGRGGGDGRDTGYDLSDITLARLRYGLFLARHAALPVLVSGGSPSGKPVEARSMARVAAEEFGTPVRWTEGQSLNTAQNAIFSARMLANVGVTRIYLVTSAWHMRRARDQFERAGLTVVPAPCCNAAALDPEAIPGWWPTIDGLRDTRRAMREWMALAVGH</sequence>
<dbReference type="InterPro" id="IPR003848">
    <property type="entry name" value="DUF218"/>
</dbReference>
<dbReference type="Gene3D" id="3.40.50.620">
    <property type="entry name" value="HUPs"/>
    <property type="match status" value="1"/>
</dbReference>
<dbReference type="RefSeq" id="WP_150557110.1">
    <property type="nucleotide sequence ID" value="NZ_CABPSC010000018.1"/>
</dbReference>
<protein>
    <submittedName>
        <fullName evidence="4">YdcF family protein</fullName>
    </submittedName>
</protein>
<feature type="compositionally biased region" description="Low complexity" evidence="1">
    <location>
        <begin position="92"/>
        <end position="120"/>
    </location>
</feature>
<organism evidence="4 5">
    <name type="scientific">Pandoraea nosoerga</name>
    <dbReference type="NCBI Taxonomy" id="2508296"/>
    <lineage>
        <taxon>Bacteria</taxon>
        <taxon>Pseudomonadati</taxon>
        <taxon>Pseudomonadota</taxon>
        <taxon>Betaproteobacteria</taxon>
        <taxon>Burkholderiales</taxon>
        <taxon>Burkholderiaceae</taxon>
        <taxon>Pandoraea</taxon>
    </lineage>
</organism>